<evidence type="ECO:0000313" key="2">
    <source>
        <dbReference type="Proteomes" id="UP001501570"/>
    </source>
</evidence>
<comment type="caution">
    <text evidence="1">The sequence shown here is derived from an EMBL/GenBank/DDBJ whole genome shotgun (WGS) entry which is preliminary data.</text>
</comment>
<evidence type="ECO:0000313" key="1">
    <source>
        <dbReference type="EMBL" id="GAA5191940.1"/>
    </source>
</evidence>
<dbReference type="EMBL" id="BAABJQ010000016">
    <property type="protein sequence ID" value="GAA5191940.1"/>
    <property type="molecule type" value="Genomic_DNA"/>
</dbReference>
<name>A0ABP9S8P4_9ACTN</name>
<sequence>MEDSTVMTKKRTSLAGVPAARNLGGAFEESEVVRERRPAKMVTALRLDLDIQAELEVAASARGIGSSTLMRQIIEEWVAAHRGTPAPDQLNELVRHLDAARRAAASLTHDRAA</sequence>
<keyword evidence="2" id="KW-1185">Reference proteome</keyword>
<proteinExistence type="predicted"/>
<dbReference type="Proteomes" id="UP001501570">
    <property type="component" value="Unassembled WGS sequence"/>
</dbReference>
<gene>
    <name evidence="1" type="ORF">GCM10023322_50450</name>
</gene>
<accession>A0ABP9S8P4</accession>
<evidence type="ECO:0008006" key="3">
    <source>
        <dbReference type="Google" id="ProtNLM"/>
    </source>
</evidence>
<reference evidence="2" key="1">
    <citation type="journal article" date="2019" name="Int. J. Syst. Evol. Microbiol.">
        <title>The Global Catalogue of Microorganisms (GCM) 10K type strain sequencing project: providing services to taxonomists for standard genome sequencing and annotation.</title>
        <authorList>
            <consortium name="The Broad Institute Genomics Platform"/>
            <consortium name="The Broad Institute Genome Sequencing Center for Infectious Disease"/>
            <person name="Wu L."/>
            <person name="Ma J."/>
        </authorList>
    </citation>
    <scope>NUCLEOTIDE SEQUENCE [LARGE SCALE GENOMIC DNA]</scope>
    <source>
        <strain evidence="2">JCM 18304</strain>
    </source>
</reference>
<protein>
    <recommendedName>
        <fullName evidence="3">Ribbon-helix-helix protein, copG family</fullName>
    </recommendedName>
</protein>
<organism evidence="1 2">
    <name type="scientific">Rugosimonospora acidiphila</name>
    <dbReference type="NCBI Taxonomy" id="556531"/>
    <lineage>
        <taxon>Bacteria</taxon>
        <taxon>Bacillati</taxon>
        <taxon>Actinomycetota</taxon>
        <taxon>Actinomycetes</taxon>
        <taxon>Micromonosporales</taxon>
        <taxon>Micromonosporaceae</taxon>
        <taxon>Rugosimonospora</taxon>
    </lineage>
</organism>